<gene>
    <name evidence="2" type="ORF">SAMN02745206_00593</name>
</gene>
<protein>
    <recommendedName>
        <fullName evidence="4">DUF2802 domain-containing protein</fullName>
    </recommendedName>
</protein>
<feature type="transmembrane region" description="Helical" evidence="1">
    <location>
        <begin position="12"/>
        <end position="31"/>
    </location>
</feature>
<keyword evidence="1" id="KW-0812">Transmembrane</keyword>
<keyword evidence="1" id="KW-1133">Transmembrane helix</keyword>
<evidence type="ECO:0000313" key="3">
    <source>
        <dbReference type="Proteomes" id="UP000184076"/>
    </source>
</evidence>
<sequence length="156" mass="17325">MESLFVQMDWNTGLQLLVDLGLLALLAGLFLSRRRNRSEAELRALIGTFEGIVSETKSLADEFETNIQERARLIQRILGLLDEKLEQARDTLARLEARSAGAPPPTAPPRERKDTASILQLARSGLSVQEIAQATQRPVGEVELVLSLDKLARPKR</sequence>
<evidence type="ECO:0000256" key="1">
    <source>
        <dbReference type="SAM" id="Phobius"/>
    </source>
</evidence>
<accession>A0A1M4UY97</accession>
<organism evidence="2 3">
    <name type="scientific">Desulfacinum infernum DSM 9756</name>
    <dbReference type="NCBI Taxonomy" id="1121391"/>
    <lineage>
        <taxon>Bacteria</taxon>
        <taxon>Pseudomonadati</taxon>
        <taxon>Thermodesulfobacteriota</taxon>
        <taxon>Syntrophobacteria</taxon>
        <taxon>Syntrophobacterales</taxon>
        <taxon>Syntrophobacteraceae</taxon>
        <taxon>Desulfacinum</taxon>
    </lineage>
</organism>
<dbReference type="OrthoDB" id="5524378at2"/>
<keyword evidence="3" id="KW-1185">Reference proteome</keyword>
<dbReference type="AlphaFoldDB" id="A0A1M4UY97"/>
<dbReference type="RefSeq" id="WP_073036770.1">
    <property type="nucleotide sequence ID" value="NZ_FQVB01000005.1"/>
</dbReference>
<name>A0A1M4UY97_9BACT</name>
<proteinExistence type="predicted"/>
<dbReference type="STRING" id="1121391.SAMN02745206_00593"/>
<dbReference type="EMBL" id="FQVB01000005">
    <property type="protein sequence ID" value="SHE61607.1"/>
    <property type="molecule type" value="Genomic_DNA"/>
</dbReference>
<dbReference type="Proteomes" id="UP000184076">
    <property type="component" value="Unassembled WGS sequence"/>
</dbReference>
<keyword evidence="1" id="KW-0472">Membrane</keyword>
<reference evidence="3" key="1">
    <citation type="submission" date="2016-11" db="EMBL/GenBank/DDBJ databases">
        <authorList>
            <person name="Varghese N."/>
            <person name="Submissions S."/>
        </authorList>
    </citation>
    <scope>NUCLEOTIDE SEQUENCE [LARGE SCALE GENOMIC DNA]</scope>
    <source>
        <strain evidence="3">DSM 9756</strain>
    </source>
</reference>
<evidence type="ECO:0000313" key="2">
    <source>
        <dbReference type="EMBL" id="SHE61607.1"/>
    </source>
</evidence>
<evidence type="ECO:0008006" key="4">
    <source>
        <dbReference type="Google" id="ProtNLM"/>
    </source>
</evidence>